<name>A0A3N4KX02_9PEZI</name>
<dbReference type="AlphaFoldDB" id="A0A3N4KX02"/>
<sequence length="652" mass="71719">MYISAHLEHLRLSKSQCSLEDPGLFPESSDLATWTENTVSICPVLVIKSIISPRQKRVQDPPLNGVRGRVVNTWTSANYPSPVTLGRWALMFNPPLRSVLEADRSLRVSQSGHGEWFIITRLRWPSKRSKDTCFQRVVGCMPMRWKQQLLDCYLMHGDVLCDSDSGGGDGGGDASGTNFNRCRRPGFDPGVGVVPIRPGSAQYFLFFFCATQNVPAPSPPPSVSRQNDRGLVRSSHAKILVVLPRFPSFNLRLVLHCEFANTLPTISKFKPIISNTNNQAGKRKIETNKPSMATKLPFPPSTPGAHVRRKRRYTCCTRNWSWTLSCPRASRIPVARRRGTRRPPAAPATSGPVAEVRPAVPATNGTMVTATAKRRFGFNAPKRVTGKVKNAPKKEGEHEKGCKASGPGPCSVTGCFSSVSKHRAKFEQMSSPTVEKSPEMRKVPVKTYWVRTGGKKEEENRRPAAPTRTRLPAPAHRAAFLKCEGNGHGSIGRRIRPALAGLFEGGPPNHTLESNNTARAPPLPLTGRHIPAPSSSPDTAANTLRAPQPVITAVRTVSSPALTREQEVLRRLEEAHRSSPVFRCAGPRNMNDYSEGGLTMTYFGDPEGLEECPRRAGIRNWVKGTWKSLRLTGGGEEARVLVLPRGWLEEGE</sequence>
<accession>A0A3N4KX02</accession>
<gene>
    <name evidence="1" type="ORF">P167DRAFT_543399</name>
</gene>
<dbReference type="OrthoDB" id="5404704at2759"/>
<dbReference type="InParanoid" id="A0A3N4KX02"/>
<proteinExistence type="predicted"/>
<dbReference type="Proteomes" id="UP000277580">
    <property type="component" value="Unassembled WGS sequence"/>
</dbReference>
<dbReference type="EMBL" id="ML119115">
    <property type="protein sequence ID" value="RPB15084.1"/>
    <property type="molecule type" value="Genomic_DNA"/>
</dbReference>
<keyword evidence="2" id="KW-1185">Reference proteome</keyword>
<evidence type="ECO:0000313" key="1">
    <source>
        <dbReference type="EMBL" id="RPB15084.1"/>
    </source>
</evidence>
<protein>
    <submittedName>
        <fullName evidence="1">Uncharacterized protein</fullName>
    </submittedName>
</protein>
<reference evidence="1 2" key="1">
    <citation type="journal article" date="2018" name="Nat. Ecol. Evol.">
        <title>Pezizomycetes genomes reveal the molecular basis of ectomycorrhizal truffle lifestyle.</title>
        <authorList>
            <person name="Murat C."/>
            <person name="Payen T."/>
            <person name="Noel B."/>
            <person name="Kuo A."/>
            <person name="Morin E."/>
            <person name="Chen J."/>
            <person name="Kohler A."/>
            <person name="Krizsan K."/>
            <person name="Balestrini R."/>
            <person name="Da Silva C."/>
            <person name="Montanini B."/>
            <person name="Hainaut M."/>
            <person name="Levati E."/>
            <person name="Barry K.W."/>
            <person name="Belfiori B."/>
            <person name="Cichocki N."/>
            <person name="Clum A."/>
            <person name="Dockter R.B."/>
            <person name="Fauchery L."/>
            <person name="Guy J."/>
            <person name="Iotti M."/>
            <person name="Le Tacon F."/>
            <person name="Lindquist E.A."/>
            <person name="Lipzen A."/>
            <person name="Malagnac F."/>
            <person name="Mello A."/>
            <person name="Molinier V."/>
            <person name="Miyauchi S."/>
            <person name="Poulain J."/>
            <person name="Riccioni C."/>
            <person name="Rubini A."/>
            <person name="Sitrit Y."/>
            <person name="Splivallo R."/>
            <person name="Traeger S."/>
            <person name="Wang M."/>
            <person name="Zifcakova L."/>
            <person name="Wipf D."/>
            <person name="Zambonelli A."/>
            <person name="Paolocci F."/>
            <person name="Nowrousian M."/>
            <person name="Ottonello S."/>
            <person name="Baldrian P."/>
            <person name="Spatafora J.W."/>
            <person name="Henrissat B."/>
            <person name="Nagy L.G."/>
            <person name="Aury J.M."/>
            <person name="Wincker P."/>
            <person name="Grigoriev I.V."/>
            <person name="Bonfante P."/>
            <person name="Martin F.M."/>
        </authorList>
    </citation>
    <scope>NUCLEOTIDE SEQUENCE [LARGE SCALE GENOMIC DNA]</scope>
    <source>
        <strain evidence="1 2">CCBAS932</strain>
    </source>
</reference>
<organism evidence="1 2">
    <name type="scientific">Morchella conica CCBAS932</name>
    <dbReference type="NCBI Taxonomy" id="1392247"/>
    <lineage>
        <taxon>Eukaryota</taxon>
        <taxon>Fungi</taxon>
        <taxon>Dikarya</taxon>
        <taxon>Ascomycota</taxon>
        <taxon>Pezizomycotina</taxon>
        <taxon>Pezizomycetes</taxon>
        <taxon>Pezizales</taxon>
        <taxon>Morchellaceae</taxon>
        <taxon>Morchella</taxon>
    </lineage>
</organism>
<evidence type="ECO:0000313" key="2">
    <source>
        <dbReference type="Proteomes" id="UP000277580"/>
    </source>
</evidence>